<protein>
    <recommendedName>
        <fullName evidence="9">4,4'-diaponeurosporenoate glycosyltransferase</fullName>
    </recommendedName>
</protein>
<dbReference type="PANTHER" id="PTHR43646">
    <property type="entry name" value="GLYCOSYLTRANSFERASE"/>
    <property type="match status" value="1"/>
</dbReference>
<dbReference type="InterPro" id="IPR001173">
    <property type="entry name" value="Glyco_trans_2-like"/>
</dbReference>
<feature type="domain" description="Glycosyltransferase 2-like" evidence="10">
    <location>
        <begin position="10"/>
        <end position="164"/>
    </location>
</feature>
<keyword evidence="2" id="KW-1003">Cell membrane</keyword>
<evidence type="ECO:0000256" key="2">
    <source>
        <dbReference type="ARBA" id="ARBA00022475"/>
    </source>
</evidence>
<dbReference type="InterPro" id="IPR029044">
    <property type="entry name" value="Nucleotide-diphossugar_trans"/>
</dbReference>
<evidence type="ECO:0000256" key="9">
    <source>
        <dbReference type="ARBA" id="ARBA00040345"/>
    </source>
</evidence>
<evidence type="ECO:0000259" key="10">
    <source>
        <dbReference type="Pfam" id="PF00535"/>
    </source>
</evidence>
<dbReference type="GO" id="GO:0005886">
    <property type="term" value="C:plasma membrane"/>
    <property type="evidence" value="ECO:0007669"/>
    <property type="project" value="UniProtKB-SubCell"/>
</dbReference>
<comment type="caution">
    <text evidence="11">The sequence shown here is derived from an EMBL/GenBank/DDBJ whole genome shotgun (WGS) entry which is preliminary data.</text>
</comment>
<dbReference type="GO" id="GO:0016757">
    <property type="term" value="F:glycosyltransferase activity"/>
    <property type="evidence" value="ECO:0007669"/>
    <property type="project" value="UniProtKB-KW"/>
</dbReference>
<dbReference type="AlphaFoldDB" id="A0A371NNX3"/>
<keyword evidence="4 11" id="KW-0808">Transferase</keyword>
<evidence type="ECO:0000256" key="6">
    <source>
        <dbReference type="ARBA" id="ARBA00037281"/>
    </source>
</evidence>
<evidence type="ECO:0000313" key="11">
    <source>
        <dbReference type="EMBL" id="REJ03860.1"/>
    </source>
</evidence>
<comment type="pathway">
    <text evidence="7">Carotenoid biosynthesis; staphyloxanthin biosynthesis; staphyloxanthin from farnesyl diphosphate: step 4/5.</text>
</comment>
<comment type="function">
    <text evidence="6">Catalyzes the glycosylation of 4,4'-diaponeurosporenoate, i.e. the esterification of glucose at the C1'' position with the carboxyl group of 4,4'-diaponeurosporenic acid, to form glycosyl-4,4'-diaponeurosporenoate. This is a step in the biosynthesis of staphyloxanthin, an orange pigment present in most staphylococci strains.</text>
</comment>
<evidence type="ECO:0000256" key="7">
    <source>
        <dbReference type="ARBA" id="ARBA00037904"/>
    </source>
</evidence>
<evidence type="ECO:0000256" key="8">
    <source>
        <dbReference type="ARBA" id="ARBA00038120"/>
    </source>
</evidence>
<reference evidence="11 12" key="1">
    <citation type="submission" date="2018-08" db="EMBL/GenBank/DDBJ databases">
        <title>Isolation, diversity and antifungal activity of Actinobacteria from cow dung.</title>
        <authorList>
            <person name="Ling L."/>
        </authorList>
    </citation>
    <scope>NUCLEOTIDE SEQUENCE [LARGE SCALE GENOMIC DNA]</scope>
    <source>
        <strain evidence="11 12">NEAU-LLE</strain>
    </source>
</reference>
<accession>A0A371NNX3</accession>
<dbReference type="PANTHER" id="PTHR43646:SF2">
    <property type="entry name" value="GLYCOSYLTRANSFERASE 2-LIKE DOMAIN-CONTAINING PROTEIN"/>
    <property type="match status" value="1"/>
</dbReference>
<organism evidence="11 12">
    <name type="scientific">Microbacterium bovistercoris</name>
    <dbReference type="NCBI Taxonomy" id="2293570"/>
    <lineage>
        <taxon>Bacteria</taxon>
        <taxon>Bacillati</taxon>
        <taxon>Actinomycetota</taxon>
        <taxon>Actinomycetes</taxon>
        <taxon>Micrococcales</taxon>
        <taxon>Microbacteriaceae</taxon>
        <taxon>Microbacterium</taxon>
    </lineage>
</organism>
<dbReference type="Proteomes" id="UP000262172">
    <property type="component" value="Unassembled WGS sequence"/>
</dbReference>
<dbReference type="CDD" id="cd06423">
    <property type="entry name" value="CESA_like"/>
    <property type="match status" value="1"/>
</dbReference>
<evidence type="ECO:0000313" key="12">
    <source>
        <dbReference type="Proteomes" id="UP000262172"/>
    </source>
</evidence>
<keyword evidence="3" id="KW-0328">Glycosyltransferase</keyword>
<evidence type="ECO:0000256" key="3">
    <source>
        <dbReference type="ARBA" id="ARBA00022676"/>
    </source>
</evidence>
<dbReference type="Gene3D" id="3.90.550.10">
    <property type="entry name" value="Spore Coat Polysaccharide Biosynthesis Protein SpsA, Chain A"/>
    <property type="match status" value="1"/>
</dbReference>
<evidence type="ECO:0000256" key="1">
    <source>
        <dbReference type="ARBA" id="ARBA00004236"/>
    </source>
</evidence>
<dbReference type="RefSeq" id="WP_116243381.1">
    <property type="nucleotide sequence ID" value="NZ_QUAB01000048.1"/>
</dbReference>
<evidence type="ECO:0000256" key="5">
    <source>
        <dbReference type="ARBA" id="ARBA00023136"/>
    </source>
</evidence>
<keyword evidence="5" id="KW-0472">Membrane</keyword>
<keyword evidence="12" id="KW-1185">Reference proteome</keyword>
<dbReference type="OrthoDB" id="9802632at2"/>
<evidence type="ECO:0000256" key="4">
    <source>
        <dbReference type="ARBA" id="ARBA00022679"/>
    </source>
</evidence>
<gene>
    <name evidence="11" type="ORF">DY023_16165</name>
</gene>
<comment type="similarity">
    <text evidence="8">Belongs to the glycosyltransferase 2 family. CrtQ subfamily.</text>
</comment>
<dbReference type="SUPFAM" id="SSF53448">
    <property type="entry name" value="Nucleotide-diphospho-sugar transferases"/>
    <property type="match status" value="1"/>
</dbReference>
<dbReference type="EMBL" id="QUAB01000048">
    <property type="protein sequence ID" value="REJ03860.1"/>
    <property type="molecule type" value="Genomic_DNA"/>
</dbReference>
<sequence>MSTPPPIVLSVVVPSYDDAVLLRGCLQALSAQNRMPDELIVVDNGSHDDTAAVAREFGAIVVTEPQRGVLHATAAGFDAASGTVLGRLDADSRPRPDWAARVVQRFEADPTLGGLTGTGEFYGRGPVWRFIGRYVYLGGYFLTMRLVLGRLPLFGSNFALRREVWHELRPRLHLDDPRAHDDLDITAVLSPETGVDFDHGLRVQVSARPFDSVAGFRRRASWAFHILAVNLREVGWRRRVVACARGRRVRRRSRSGG</sequence>
<dbReference type="Pfam" id="PF00535">
    <property type="entry name" value="Glycos_transf_2"/>
    <property type="match status" value="1"/>
</dbReference>
<proteinExistence type="inferred from homology"/>
<comment type="subcellular location">
    <subcellularLocation>
        <location evidence="1">Cell membrane</location>
    </subcellularLocation>
</comment>
<name>A0A371NNX3_9MICO</name>